<accession>A0A511KB97</accession>
<organism evidence="12 13">
    <name type="scientific">Rhodotorula toruloides</name>
    <name type="common">Yeast</name>
    <name type="synonym">Rhodosporidium toruloides</name>
    <dbReference type="NCBI Taxonomy" id="5286"/>
    <lineage>
        <taxon>Eukaryota</taxon>
        <taxon>Fungi</taxon>
        <taxon>Dikarya</taxon>
        <taxon>Basidiomycota</taxon>
        <taxon>Pucciniomycotina</taxon>
        <taxon>Microbotryomycetes</taxon>
        <taxon>Sporidiobolales</taxon>
        <taxon>Sporidiobolaceae</taxon>
        <taxon>Rhodotorula</taxon>
    </lineage>
</organism>
<dbReference type="EMBL" id="BJWK01000003">
    <property type="protein sequence ID" value="GEM07653.1"/>
    <property type="molecule type" value="Genomic_DNA"/>
</dbReference>
<dbReference type="InterPro" id="IPR000719">
    <property type="entry name" value="Prot_kinase_dom"/>
</dbReference>
<feature type="region of interest" description="Disordered" evidence="10">
    <location>
        <begin position="295"/>
        <end position="349"/>
    </location>
</feature>
<name>A0A511KB97_RHOTO</name>
<dbReference type="Gene3D" id="1.10.510.10">
    <property type="entry name" value="Transferase(Phosphotransferase) domain 1"/>
    <property type="match status" value="1"/>
</dbReference>
<dbReference type="PROSITE" id="PS00107">
    <property type="entry name" value="PROTEIN_KINASE_ATP"/>
    <property type="match status" value="1"/>
</dbReference>
<feature type="compositionally biased region" description="Polar residues" evidence="10">
    <location>
        <begin position="90"/>
        <end position="109"/>
    </location>
</feature>
<dbReference type="SUPFAM" id="SSF56112">
    <property type="entry name" value="Protein kinase-like (PK-like)"/>
    <property type="match status" value="1"/>
</dbReference>
<keyword evidence="5" id="KW-0418">Kinase</keyword>
<feature type="region of interest" description="Disordered" evidence="10">
    <location>
        <begin position="358"/>
        <end position="377"/>
    </location>
</feature>
<dbReference type="GO" id="GO:0004674">
    <property type="term" value="F:protein serine/threonine kinase activity"/>
    <property type="evidence" value="ECO:0007669"/>
    <property type="project" value="UniProtKB-KW"/>
</dbReference>
<feature type="compositionally biased region" description="Low complexity" evidence="10">
    <location>
        <begin position="51"/>
        <end position="67"/>
    </location>
</feature>
<feature type="domain" description="Protein kinase" evidence="11">
    <location>
        <begin position="383"/>
        <end position="855"/>
    </location>
</feature>
<evidence type="ECO:0000313" key="13">
    <source>
        <dbReference type="Proteomes" id="UP000321518"/>
    </source>
</evidence>
<dbReference type="PROSITE" id="PS50011">
    <property type="entry name" value="PROTEIN_KINASE_DOM"/>
    <property type="match status" value="1"/>
</dbReference>
<evidence type="ECO:0000259" key="11">
    <source>
        <dbReference type="PROSITE" id="PS50011"/>
    </source>
</evidence>
<keyword evidence="3" id="KW-0808">Transferase</keyword>
<dbReference type="FunFam" id="1.10.510.10:FF:000595">
    <property type="entry name" value="Protein kinase, putative (AFU_orthologue AFUA_5G11840)"/>
    <property type="match status" value="1"/>
</dbReference>
<dbReference type="InterPro" id="IPR017441">
    <property type="entry name" value="Protein_kinase_ATP_BS"/>
</dbReference>
<gene>
    <name evidence="12" type="ORF">Rt10032_c03g1670</name>
</gene>
<evidence type="ECO:0000256" key="8">
    <source>
        <dbReference type="ARBA" id="ARBA00048679"/>
    </source>
</evidence>
<evidence type="ECO:0000256" key="3">
    <source>
        <dbReference type="ARBA" id="ARBA00022679"/>
    </source>
</evidence>
<evidence type="ECO:0000256" key="5">
    <source>
        <dbReference type="ARBA" id="ARBA00022777"/>
    </source>
</evidence>
<feature type="region of interest" description="Disordered" evidence="10">
    <location>
        <begin position="610"/>
        <end position="797"/>
    </location>
</feature>
<evidence type="ECO:0000256" key="4">
    <source>
        <dbReference type="ARBA" id="ARBA00022741"/>
    </source>
</evidence>
<evidence type="ECO:0000313" key="12">
    <source>
        <dbReference type="EMBL" id="GEM07653.1"/>
    </source>
</evidence>
<dbReference type="PANTHER" id="PTHR24343">
    <property type="entry name" value="SERINE/THREONINE KINASE"/>
    <property type="match status" value="1"/>
</dbReference>
<dbReference type="Proteomes" id="UP000321518">
    <property type="component" value="Unassembled WGS sequence"/>
</dbReference>
<feature type="binding site" evidence="9">
    <location>
        <position position="412"/>
    </location>
    <ligand>
        <name>ATP</name>
        <dbReference type="ChEBI" id="CHEBI:30616"/>
    </ligand>
</feature>
<feature type="region of interest" description="Disordered" evidence="10">
    <location>
        <begin position="201"/>
        <end position="249"/>
    </location>
</feature>
<evidence type="ECO:0000256" key="1">
    <source>
        <dbReference type="ARBA" id="ARBA00012513"/>
    </source>
</evidence>
<evidence type="ECO:0000256" key="2">
    <source>
        <dbReference type="ARBA" id="ARBA00022527"/>
    </source>
</evidence>
<dbReference type="GO" id="GO:0005829">
    <property type="term" value="C:cytosol"/>
    <property type="evidence" value="ECO:0007669"/>
    <property type="project" value="TreeGrafter"/>
</dbReference>
<dbReference type="GO" id="GO:0005524">
    <property type="term" value="F:ATP binding"/>
    <property type="evidence" value="ECO:0007669"/>
    <property type="project" value="UniProtKB-UniRule"/>
</dbReference>
<sequence length="894" mass="95125">MSAEPIAVAHQPSPHANSSPSAAPPITPAMLDSRPETYSLANASSGGEGDSSAPASSKSSTLASSVSDFDDSSTDQGARLARSSGWATGGSATPSDGSRSQVPSRQASSVGLGFLGAEGRRGGGDATPASSDAASTHSTTSSSTTPVRPGGPHFQMSHHIQRVNSHHRSIEEPLPADHEHEHGPPDYTRLRQVADKLPGRAMESPQRGTLPRHGSFQESSPGSSFASSSMVNVQGTSGSTTPGGTATPPQFIFAKIGERKRAASHSNLFSMSRQTTKTHHSGPLHDLRRFLNDHLHHGKGHHHDKHHGGSKFEIGGGSDSHASTPRSGKSSPRGTSQPGTPSGARTPVEKDYTDTALHPEYHSHGRNSPPLGDDHAHLQKKYGKWGKVLGSGAGGTVRLIKRSRDHTVYAVKEFRAKRAGETDREYVKKVTAEFCIGSTLHHPNIIETVDIISDHGHFYEVMQYAEFDLFSIVMSGRMTRPEIYCVFKQIVDGVDYLHSMGLAHRDLKLDNCVMTHGNTVKLIDFGTAVVFRYPDQKPTKANGIVGSDPYLAPEVIAKKEYDPRLTDVWSVAIIFMCMILRRFPWKLPDAKSDASFRLYVSSHPELCVSPTTPNATVGGKPLPSRASTHDTVSRMTTKSGSNSPGGLDSGYNTNLSGANVDSGGRAREGSVPGITPLERTQSPLSISAGDGPDSPAVSAGGDGLAGSVGSLRIDENPAAEEGREHQLVTGPSRESNLTAVEDSSAAGHANTLTPSSRRPRTADPGPPPAPSSGLGTSDKLASSSPAGRHRSDSVASNATWTTGAADSIFRLLPRETRSCLTRMLTIEPSIRCTLADLLRGGEGDDIDEARRDDWLPNIKPCIYNKGAMTGSRDDYHDHIKIPADNGKMPKHPKK</sequence>
<feature type="compositionally biased region" description="Low complexity" evidence="10">
    <location>
        <begin position="126"/>
        <end position="146"/>
    </location>
</feature>
<comment type="caution">
    <text evidence="12">The sequence shown here is derived from an EMBL/GenBank/DDBJ whole genome shotgun (WGS) entry which is preliminary data.</text>
</comment>
<evidence type="ECO:0000256" key="10">
    <source>
        <dbReference type="SAM" id="MobiDB-lite"/>
    </source>
</evidence>
<evidence type="ECO:0000256" key="9">
    <source>
        <dbReference type="PROSITE-ProRule" id="PRU10141"/>
    </source>
</evidence>
<dbReference type="OrthoDB" id="6513151at2759"/>
<feature type="compositionally biased region" description="Polar residues" evidence="10">
    <location>
        <begin position="320"/>
        <end position="340"/>
    </location>
</feature>
<feature type="compositionally biased region" description="Low complexity" evidence="10">
    <location>
        <begin position="216"/>
        <end position="249"/>
    </location>
</feature>
<feature type="region of interest" description="Disordered" evidence="10">
    <location>
        <begin position="1"/>
        <end position="155"/>
    </location>
</feature>
<feature type="compositionally biased region" description="Polar residues" evidence="10">
    <location>
        <begin position="633"/>
        <end position="659"/>
    </location>
</feature>
<feature type="compositionally biased region" description="Basic residues" evidence="10">
    <location>
        <begin position="296"/>
        <end position="309"/>
    </location>
</feature>
<reference evidence="12 13" key="1">
    <citation type="submission" date="2019-07" db="EMBL/GenBank/DDBJ databases">
        <title>Rhodotorula toruloides NBRC10032 genome sequencing.</title>
        <authorList>
            <person name="Shida Y."/>
            <person name="Takaku H."/>
            <person name="Ogasawara W."/>
            <person name="Mori K."/>
        </authorList>
    </citation>
    <scope>NUCLEOTIDE SEQUENCE [LARGE SCALE GENOMIC DNA]</scope>
    <source>
        <strain evidence="12 13">NBRC10032</strain>
    </source>
</reference>
<dbReference type="PANTHER" id="PTHR24343:SF137">
    <property type="entry name" value="SERINE_THREONINE-PROTEIN KINASE HRK1"/>
    <property type="match status" value="1"/>
</dbReference>
<protein>
    <recommendedName>
        <fullName evidence="1">non-specific serine/threonine protein kinase</fullName>
        <ecNumber evidence="1">2.7.11.1</ecNumber>
    </recommendedName>
</protein>
<dbReference type="InterPro" id="IPR008271">
    <property type="entry name" value="Ser/Thr_kinase_AS"/>
</dbReference>
<dbReference type="PROSITE" id="PS00108">
    <property type="entry name" value="PROTEIN_KINASE_ST"/>
    <property type="match status" value="1"/>
</dbReference>
<dbReference type="InterPro" id="IPR011009">
    <property type="entry name" value="Kinase-like_dom_sf"/>
</dbReference>
<dbReference type="Pfam" id="PF00069">
    <property type="entry name" value="Pkinase"/>
    <property type="match status" value="1"/>
</dbReference>
<proteinExistence type="predicted"/>
<evidence type="ECO:0000256" key="6">
    <source>
        <dbReference type="ARBA" id="ARBA00022840"/>
    </source>
</evidence>
<dbReference type="SMART" id="SM00220">
    <property type="entry name" value="S_TKc"/>
    <property type="match status" value="1"/>
</dbReference>
<keyword evidence="4 9" id="KW-0547">Nucleotide-binding</keyword>
<evidence type="ECO:0000256" key="7">
    <source>
        <dbReference type="ARBA" id="ARBA00047899"/>
    </source>
</evidence>
<keyword evidence="2" id="KW-0723">Serine/threonine-protein kinase</keyword>
<dbReference type="EC" id="2.7.11.1" evidence="1"/>
<feature type="compositionally biased region" description="Basic and acidic residues" evidence="10">
    <location>
        <begin position="712"/>
        <end position="726"/>
    </location>
</feature>
<feature type="compositionally biased region" description="Low complexity" evidence="10">
    <location>
        <begin position="12"/>
        <end position="21"/>
    </location>
</feature>
<comment type="catalytic activity">
    <reaction evidence="7">
        <text>L-threonyl-[protein] + ATP = O-phospho-L-threonyl-[protein] + ADP + H(+)</text>
        <dbReference type="Rhea" id="RHEA:46608"/>
        <dbReference type="Rhea" id="RHEA-COMP:11060"/>
        <dbReference type="Rhea" id="RHEA-COMP:11605"/>
        <dbReference type="ChEBI" id="CHEBI:15378"/>
        <dbReference type="ChEBI" id="CHEBI:30013"/>
        <dbReference type="ChEBI" id="CHEBI:30616"/>
        <dbReference type="ChEBI" id="CHEBI:61977"/>
        <dbReference type="ChEBI" id="CHEBI:456216"/>
        <dbReference type="EC" id="2.7.11.1"/>
    </reaction>
</comment>
<dbReference type="AlphaFoldDB" id="A0A511KB97"/>
<comment type="catalytic activity">
    <reaction evidence="8">
        <text>L-seryl-[protein] + ATP = O-phospho-L-seryl-[protein] + ADP + H(+)</text>
        <dbReference type="Rhea" id="RHEA:17989"/>
        <dbReference type="Rhea" id="RHEA-COMP:9863"/>
        <dbReference type="Rhea" id="RHEA-COMP:11604"/>
        <dbReference type="ChEBI" id="CHEBI:15378"/>
        <dbReference type="ChEBI" id="CHEBI:29999"/>
        <dbReference type="ChEBI" id="CHEBI:30616"/>
        <dbReference type="ChEBI" id="CHEBI:83421"/>
        <dbReference type="ChEBI" id="CHEBI:456216"/>
        <dbReference type="EC" id="2.7.11.1"/>
    </reaction>
</comment>
<keyword evidence="6 9" id="KW-0067">ATP-binding</keyword>